<dbReference type="InterPro" id="IPR001460">
    <property type="entry name" value="PCN-bd_Tpept"/>
</dbReference>
<accession>A0A0B2AAD4</accession>
<comment type="similarity">
    <text evidence="2">Belongs to the transpeptidase family.</text>
</comment>
<feature type="domain" description="Penicillin-binding protein transpeptidase" evidence="4">
    <location>
        <begin position="333"/>
        <end position="605"/>
    </location>
</feature>
<evidence type="ECO:0000259" key="4">
    <source>
        <dbReference type="Pfam" id="PF00905"/>
    </source>
</evidence>
<dbReference type="InterPro" id="IPR036138">
    <property type="entry name" value="PBP_dimer_sf"/>
</dbReference>
<evidence type="ECO:0000256" key="3">
    <source>
        <dbReference type="ARBA" id="ARBA00023136"/>
    </source>
</evidence>
<evidence type="ECO:0000256" key="2">
    <source>
        <dbReference type="ARBA" id="ARBA00007171"/>
    </source>
</evidence>
<dbReference type="Pfam" id="PF05223">
    <property type="entry name" value="MecA_N"/>
    <property type="match status" value="1"/>
</dbReference>
<dbReference type="InterPro" id="IPR050515">
    <property type="entry name" value="Beta-lactam/transpept"/>
</dbReference>
<evidence type="ECO:0000259" key="6">
    <source>
        <dbReference type="Pfam" id="PF05223"/>
    </source>
</evidence>
<dbReference type="PANTHER" id="PTHR30627:SF24">
    <property type="entry name" value="PENICILLIN-BINDING PROTEIN 4B"/>
    <property type="match status" value="1"/>
</dbReference>
<dbReference type="GO" id="GO:0005886">
    <property type="term" value="C:plasma membrane"/>
    <property type="evidence" value="ECO:0007669"/>
    <property type="project" value="TreeGrafter"/>
</dbReference>
<dbReference type="GO" id="GO:0071555">
    <property type="term" value="P:cell wall organization"/>
    <property type="evidence" value="ECO:0007669"/>
    <property type="project" value="TreeGrafter"/>
</dbReference>
<dbReference type="SUPFAM" id="SSF56519">
    <property type="entry name" value="Penicillin binding protein dimerisation domain"/>
    <property type="match status" value="1"/>
</dbReference>
<dbReference type="AlphaFoldDB" id="A0A0B2AAD4"/>
<keyword evidence="8" id="KW-1185">Reference proteome</keyword>
<protein>
    <recommendedName>
        <fullName evidence="9">Penicillin-binding protein</fullName>
    </recommendedName>
</protein>
<reference evidence="7 8" key="1">
    <citation type="submission" date="2014-11" db="EMBL/GenBank/DDBJ databases">
        <title>Genome sequence of Microbacterium mangrovi MUSC 115(T).</title>
        <authorList>
            <person name="Lee L.-H."/>
        </authorList>
    </citation>
    <scope>NUCLEOTIDE SEQUENCE [LARGE SCALE GENOMIC DNA]</scope>
    <source>
        <strain evidence="7 8">MUSC 115</strain>
    </source>
</reference>
<dbReference type="PANTHER" id="PTHR30627">
    <property type="entry name" value="PEPTIDOGLYCAN D,D-TRANSPEPTIDASE"/>
    <property type="match status" value="1"/>
</dbReference>
<evidence type="ECO:0008006" key="9">
    <source>
        <dbReference type="Google" id="ProtNLM"/>
    </source>
</evidence>
<evidence type="ECO:0000259" key="5">
    <source>
        <dbReference type="Pfam" id="PF03717"/>
    </source>
</evidence>
<gene>
    <name evidence="7" type="ORF">LK09_01670</name>
</gene>
<keyword evidence="3" id="KW-0472">Membrane</keyword>
<feature type="domain" description="NTF2-like N-terminal transpeptidase" evidence="6">
    <location>
        <begin position="41"/>
        <end position="121"/>
    </location>
</feature>
<dbReference type="Proteomes" id="UP000031030">
    <property type="component" value="Unassembled WGS sequence"/>
</dbReference>
<dbReference type="InterPro" id="IPR005311">
    <property type="entry name" value="PBP_dimer"/>
</dbReference>
<dbReference type="GO" id="GO:0046677">
    <property type="term" value="P:response to antibiotic"/>
    <property type="evidence" value="ECO:0007669"/>
    <property type="project" value="InterPro"/>
</dbReference>
<dbReference type="EMBL" id="JTDK01000001">
    <property type="protein sequence ID" value="KHL00125.1"/>
    <property type="molecule type" value="Genomic_DNA"/>
</dbReference>
<evidence type="ECO:0000256" key="1">
    <source>
        <dbReference type="ARBA" id="ARBA00004370"/>
    </source>
</evidence>
<dbReference type="GO" id="GO:0071972">
    <property type="term" value="F:peptidoglycan L,D-transpeptidase activity"/>
    <property type="evidence" value="ECO:0007669"/>
    <property type="project" value="TreeGrafter"/>
</dbReference>
<sequence>MAVALAATLSGCSAADQPDTAALRSALVSGDFSHVRLAGATAKQAGTEYSAIVAGLGKITPTVEISAPKVEDDHATSRIRWSWPVAGTENWTYTSTVRSTKKGGTWSVDWAPSVVEPSLVAGGVLRRATQAPPRADILGADGTALITDRPVVTFGIDKSKVTPAVAATSAAALAKLVGVDAKGFVASVKSGGAQQFVEAITYRKAEVPASAADLSGIPGALAVPGSRQLGPARGFAGPVLGTVGPVTAEIMQKHPGIYTSTDSVGLSGLEQRYDGQLRGTPGVTISLVPESGDATDLFTAQPKPGEPLKTTLDEHLQTIAEAALHDIGPASALVALRPSDGAILAAANGPGTGSFDAALNGQVPPGSTFKMFDTLALLRAGLTADSTVDCTAKAVVDGYTFVNDADYPASAIGRIPLKTAIGHSCNTAMINARDKLGDVTSAAQTLGFGIGRTPGVDSFPGRIPAGGSATEAAAAVIGQGKVLASPLAMAAGIASIQAGHTVVAGLLPSQPATVPSEVKPLTAAEAAQLRLIFRQPVLDGTAVGLKTVPGAPVIAKTGTAEFEQGGKTQVHAWMVAAQGDLAVAVFVDTGHSGADTAGPIVKRFLTAAQR</sequence>
<comment type="caution">
    <text evidence="7">The sequence shown here is derived from an EMBL/GenBank/DDBJ whole genome shotgun (WGS) entry which is preliminary data.</text>
</comment>
<evidence type="ECO:0000313" key="8">
    <source>
        <dbReference type="Proteomes" id="UP000031030"/>
    </source>
</evidence>
<dbReference type="Pfam" id="PF03717">
    <property type="entry name" value="PBP_dimer"/>
    <property type="match status" value="1"/>
</dbReference>
<dbReference type="InterPro" id="IPR007887">
    <property type="entry name" value="MecA_N"/>
</dbReference>
<evidence type="ECO:0000313" key="7">
    <source>
        <dbReference type="EMBL" id="KHL00125.1"/>
    </source>
</evidence>
<proteinExistence type="inferred from homology"/>
<organism evidence="7 8">
    <name type="scientific">Microbacterium mangrovi</name>
    <dbReference type="NCBI Taxonomy" id="1348253"/>
    <lineage>
        <taxon>Bacteria</taxon>
        <taxon>Bacillati</taxon>
        <taxon>Actinomycetota</taxon>
        <taxon>Actinomycetes</taxon>
        <taxon>Micrococcales</taxon>
        <taxon>Microbacteriaceae</taxon>
        <taxon>Microbacterium</taxon>
    </lineage>
</organism>
<dbReference type="SUPFAM" id="SSF56601">
    <property type="entry name" value="beta-lactamase/transpeptidase-like"/>
    <property type="match status" value="1"/>
</dbReference>
<dbReference type="Gene3D" id="3.40.710.10">
    <property type="entry name" value="DD-peptidase/beta-lactamase superfamily"/>
    <property type="match status" value="1"/>
</dbReference>
<dbReference type="STRING" id="1348253.LK09_01670"/>
<dbReference type="Gene3D" id="3.90.1310.10">
    <property type="entry name" value="Penicillin-binding protein 2a (Domain 2)"/>
    <property type="match status" value="1"/>
</dbReference>
<dbReference type="InterPro" id="IPR012338">
    <property type="entry name" value="Beta-lactam/transpept-like"/>
</dbReference>
<dbReference type="GO" id="GO:0008658">
    <property type="term" value="F:penicillin binding"/>
    <property type="evidence" value="ECO:0007669"/>
    <property type="project" value="InterPro"/>
</dbReference>
<comment type="subcellular location">
    <subcellularLocation>
        <location evidence="1">Membrane</location>
    </subcellularLocation>
</comment>
<name>A0A0B2AAD4_9MICO</name>
<dbReference type="Pfam" id="PF00905">
    <property type="entry name" value="Transpeptidase"/>
    <property type="match status" value="1"/>
</dbReference>
<feature type="domain" description="Penicillin-binding protein dimerisation" evidence="5">
    <location>
        <begin position="130"/>
        <end position="293"/>
    </location>
</feature>